<dbReference type="Proteomes" id="UP000216533">
    <property type="component" value="Unassembled WGS sequence"/>
</dbReference>
<name>A0A255ETP1_9ACTN</name>
<dbReference type="GO" id="GO:0008658">
    <property type="term" value="F:penicillin binding"/>
    <property type="evidence" value="ECO:0007669"/>
    <property type="project" value="InterPro"/>
</dbReference>
<dbReference type="InterPro" id="IPR001460">
    <property type="entry name" value="PCN-bd_Tpept"/>
</dbReference>
<dbReference type="InterPro" id="IPR054120">
    <property type="entry name" value="PBPA_dimer"/>
</dbReference>
<dbReference type="RefSeq" id="WP_094449343.1">
    <property type="nucleotide sequence ID" value="NZ_NMVI01000002.1"/>
</dbReference>
<dbReference type="InterPro" id="IPR050515">
    <property type="entry name" value="Beta-lactam/transpept"/>
</dbReference>
<accession>A0A255ETP1</accession>
<keyword evidence="3" id="KW-0132">Cell division</keyword>
<dbReference type="GO" id="GO:0051301">
    <property type="term" value="P:cell division"/>
    <property type="evidence" value="ECO:0007669"/>
    <property type="project" value="UniProtKB-KW"/>
</dbReference>
<proteinExistence type="predicted"/>
<dbReference type="GO" id="GO:0071555">
    <property type="term" value="P:cell wall organization"/>
    <property type="evidence" value="ECO:0007669"/>
    <property type="project" value="TreeGrafter"/>
</dbReference>
<dbReference type="Gene3D" id="3.90.1310.10">
    <property type="entry name" value="Penicillin-binding protein 2a (Domain 2)"/>
    <property type="match status" value="1"/>
</dbReference>
<organism evidence="3 4">
    <name type="scientific">Parenemella sanctibonifatiensis</name>
    <dbReference type="NCBI Taxonomy" id="2016505"/>
    <lineage>
        <taxon>Bacteria</taxon>
        <taxon>Bacillati</taxon>
        <taxon>Actinomycetota</taxon>
        <taxon>Actinomycetes</taxon>
        <taxon>Propionibacteriales</taxon>
        <taxon>Propionibacteriaceae</taxon>
        <taxon>Parenemella</taxon>
    </lineage>
</organism>
<reference evidence="3 4" key="1">
    <citation type="submission" date="2017-07" db="EMBL/GenBank/DDBJ databases">
        <title>Draft whole genome sequences of clinical Proprionibacteriaceae strains.</title>
        <authorList>
            <person name="Bernier A.-M."/>
            <person name="Bernard K."/>
            <person name="Domingo M.-C."/>
        </authorList>
    </citation>
    <scope>NUCLEOTIDE SEQUENCE [LARGE SCALE GENOMIC DNA]</scope>
    <source>
        <strain evidence="3 4">NML 160184</strain>
    </source>
</reference>
<dbReference type="Gene3D" id="3.40.710.10">
    <property type="entry name" value="DD-peptidase/beta-lactamase superfamily"/>
    <property type="match status" value="1"/>
</dbReference>
<dbReference type="AlphaFoldDB" id="A0A255ETP1"/>
<evidence type="ECO:0000259" key="2">
    <source>
        <dbReference type="Pfam" id="PF21922"/>
    </source>
</evidence>
<dbReference type="PANTHER" id="PTHR30627">
    <property type="entry name" value="PEPTIDOGLYCAN D,D-TRANSPEPTIDASE"/>
    <property type="match status" value="1"/>
</dbReference>
<keyword evidence="3" id="KW-0131">Cell cycle</keyword>
<sequence length="479" mass="51097">MNRPIRRVAIVAGLFFALLLGQITFNTVVREPDLVNDPLNRRTREEQFSQNRGAILAGGRPIATTTPTDDRYKYQRSYPDAELYAPITGYYSFSYGRSELEASYNEALAGQGDAQALSRFVDLVTGRTPQGAQIETTIDPRAQQAAFEGLDGRKGAVVAMDPRTGAILALVTSPSYDPNELASHDLGEAQDAWERLQGADGSPMANRAVRETYPPGSVFKLVTAAAALENGMSPDTLIDTPEQLRLPGTQTYLPNQTDCGNSQQTLGRALELSCNTSFANVGLTIGEDALRGQAEAFGFGERQLSDLNGAASRFPENPDQAQLAMSSIGQFDVAATPLQMCMVLAGIANGGSMMEPYLVDTVRAPDLSVISQHRPTEQNRVMSQENADALVQMMVGVVDNGTGAPVAIDGMQVGGKTGTAQSSPDRPPYAWFGAVAPANDPQIVVAVFVESADVPRDEIGGGRIAAPIAKRVIEAVLES</sequence>
<dbReference type="GO" id="GO:0071972">
    <property type="term" value="F:peptidoglycan L,D-transpeptidase activity"/>
    <property type="evidence" value="ECO:0007669"/>
    <property type="project" value="TreeGrafter"/>
</dbReference>
<dbReference type="EMBL" id="NMVI01000002">
    <property type="protein sequence ID" value="OYN91483.1"/>
    <property type="molecule type" value="Genomic_DNA"/>
</dbReference>
<feature type="domain" description="Penicillin-binding protein transpeptidase" evidence="1">
    <location>
        <begin position="155"/>
        <end position="474"/>
    </location>
</feature>
<dbReference type="SUPFAM" id="SSF56601">
    <property type="entry name" value="beta-lactamase/transpeptidase-like"/>
    <property type="match status" value="1"/>
</dbReference>
<protein>
    <submittedName>
        <fullName evidence="3">Cell division protein FtsI</fullName>
    </submittedName>
</protein>
<dbReference type="Pfam" id="PF21922">
    <property type="entry name" value="PBP_dimer_2"/>
    <property type="match status" value="1"/>
</dbReference>
<dbReference type="PANTHER" id="PTHR30627:SF24">
    <property type="entry name" value="PENICILLIN-BINDING PROTEIN 4B"/>
    <property type="match status" value="1"/>
</dbReference>
<dbReference type="Pfam" id="PF00905">
    <property type="entry name" value="Transpeptidase"/>
    <property type="match status" value="1"/>
</dbReference>
<gene>
    <name evidence="3" type="ORF">CGZ92_00060</name>
</gene>
<comment type="caution">
    <text evidence="3">The sequence shown here is derived from an EMBL/GenBank/DDBJ whole genome shotgun (WGS) entry which is preliminary data.</text>
</comment>
<dbReference type="GO" id="GO:0005886">
    <property type="term" value="C:plasma membrane"/>
    <property type="evidence" value="ECO:0007669"/>
    <property type="project" value="TreeGrafter"/>
</dbReference>
<feature type="domain" description="Penicillin binding protein A dimerisation" evidence="2">
    <location>
        <begin position="52"/>
        <end position="134"/>
    </location>
</feature>
<evidence type="ECO:0000313" key="4">
    <source>
        <dbReference type="Proteomes" id="UP000216533"/>
    </source>
</evidence>
<evidence type="ECO:0000313" key="3">
    <source>
        <dbReference type="EMBL" id="OYN91483.1"/>
    </source>
</evidence>
<dbReference type="InterPro" id="IPR012338">
    <property type="entry name" value="Beta-lactam/transpept-like"/>
</dbReference>
<evidence type="ECO:0000259" key="1">
    <source>
        <dbReference type="Pfam" id="PF00905"/>
    </source>
</evidence>